<accession>A0A0D5A2Q9</accession>
<dbReference type="InterPro" id="IPR039421">
    <property type="entry name" value="Type_1_exporter"/>
</dbReference>
<sequence>MDEVAVTDTEVPAWQDCCSYVSQSISLLNSNIIQNIAYGLDEKIIDHGRVWDALRAAQLPGLASEMPMGLHSSVGDNGIRLSGRQRQRLAIARAFYRQ</sequence>
<dbReference type="PANTHER" id="PTHR24221">
    <property type="entry name" value="ATP-BINDING CASSETTE SUB-FAMILY B"/>
    <property type="match status" value="1"/>
</dbReference>
<dbReference type="SUPFAM" id="SSF52540">
    <property type="entry name" value="P-loop containing nucleoside triphosphate hydrolases"/>
    <property type="match status" value="1"/>
</dbReference>
<dbReference type="GO" id="GO:0034040">
    <property type="term" value="F:ATPase-coupled lipid transmembrane transporter activity"/>
    <property type="evidence" value="ECO:0007669"/>
    <property type="project" value="TreeGrafter"/>
</dbReference>
<dbReference type="AlphaFoldDB" id="A0A0D5A2Q9"/>
<gene>
    <name evidence="1" type="ORF">FA02_0208</name>
</gene>
<dbReference type="Gene3D" id="3.40.50.300">
    <property type="entry name" value="P-loop containing nucleotide triphosphate hydrolases"/>
    <property type="match status" value="1"/>
</dbReference>
<proteinExistence type="predicted"/>
<evidence type="ECO:0000313" key="1">
    <source>
        <dbReference type="EMBL" id="AJW30476.1"/>
    </source>
</evidence>
<reference evidence="1" key="1">
    <citation type="submission" date="2014-06" db="EMBL/GenBank/DDBJ databases">
        <authorList>
            <person name="Berube P.M."/>
        </authorList>
    </citation>
    <scope>NUCLEOTIDE SEQUENCE</scope>
    <source>
        <strain evidence="1">P0902-H212</strain>
    </source>
</reference>
<dbReference type="PANTHER" id="PTHR24221:SF632">
    <property type="entry name" value="ATP-DEPENDENT LIPID A-CORE FLIPPASE"/>
    <property type="match status" value="1"/>
</dbReference>
<protein>
    <submittedName>
        <fullName evidence="1">Phospholipid-lipopolysaccharide ABC transporter</fullName>
    </submittedName>
</protein>
<dbReference type="EMBL" id="KJ947870">
    <property type="protein sequence ID" value="AJW30476.1"/>
    <property type="molecule type" value="Genomic_DNA"/>
</dbReference>
<dbReference type="InterPro" id="IPR027417">
    <property type="entry name" value="P-loop_NTPase"/>
</dbReference>
<name>A0A0D5A2Q9_PROMR</name>
<organism evidence="1">
    <name type="scientific">Prochlorococcus marinus str. P0902-H212</name>
    <dbReference type="NCBI Taxonomy" id="1620696"/>
    <lineage>
        <taxon>Bacteria</taxon>
        <taxon>Bacillati</taxon>
        <taxon>Cyanobacteriota</taxon>
        <taxon>Cyanophyceae</taxon>
        <taxon>Synechococcales</taxon>
        <taxon>Prochlorococcaceae</taxon>
        <taxon>Prochlorococcus</taxon>
    </lineage>
</organism>